<keyword evidence="5 6" id="KW-0408">Iron</keyword>
<keyword evidence="2 6" id="KW-0349">Heme</keyword>
<keyword evidence="3 6" id="KW-0479">Metal-binding</keyword>
<dbReference type="PANTHER" id="PTHR35008:SF4">
    <property type="entry name" value="BLL4482 PROTEIN"/>
    <property type="match status" value="1"/>
</dbReference>
<evidence type="ECO:0000256" key="6">
    <source>
        <dbReference type="PROSITE-ProRule" id="PRU00433"/>
    </source>
</evidence>
<protein>
    <submittedName>
        <fullName evidence="10">Cytochrome c</fullName>
    </submittedName>
</protein>
<evidence type="ECO:0000256" key="8">
    <source>
        <dbReference type="SAM" id="SignalP"/>
    </source>
</evidence>
<feature type="chain" id="PRO_5046858396" evidence="8">
    <location>
        <begin position="18"/>
        <end position="142"/>
    </location>
</feature>
<dbReference type="RefSeq" id="WP_210805672.1">
    <property type="nucleotide sequence ID" value="NZ_JAGQDG010000001.1"/>
</dbReference>
<dbReference type="Gene3D" id="1.10.760.10">
    <property type="entry name" value="Cytochrome c-like domain"/>
    <property type="match status" value="1"/>
</dbReference>
<proteinExistence type="predicted"/>
<evidence type="ECO:0000256" key="3">
    <source>
        <dbReference type="ARBA" id="ARBA00022723"/>
    </source>
</evidence>
<evidence type="ECO:0000256" key="2">
    <source>
        <dbReference type="ARBA" id="ARBA00022617"/>
    </source>
</evidence>
<keyword evidence="4" id="KW-0249">Electron transport</keyword>
<feature type="region of interest" description="Disordered" evidence="7">
    <location>
        <begin position="122"/>
        <end position="142"/>
    </location>
</feature>
<name>A0ABS5DSN2_9BURK</name>
<dbReference type="InterPro" id="IPR036909">
    <property type="entry name" value="Cyt_c-like_dom_sf"/>
</dbReference>
<evidence type="ECO:0000256" key="5">
    <source>
        <dbReference type="ARBA" id="ARBA00023004"/>
    </source>
</evidence>
<evidence type="ECO:0000256" key="1">
    <source>
        <dbReference type="ARBA" id="ARBA00022448"/>
    </source>
</evidence>
<dbReference type="Pfam" id="PF13442">
    <property type="entry name" value="Cytochrome_CBB3"/>
    <property type="match status" value="1"/>
</dbReference>
<dbReference type="InterPro" id="IPR008168">
    <property type="entry name" value="Cyt_C_IC"/>
</dbReference>
<keyword evidence="8" id="KW-0732">Signal</keyword>
<gene>
    <name evidence="10" type="ORF">KAK11_02135</name>
</gene>
<keyword evidence="11" id="KW-1185">Reference proteome</keyword>
<feature type="domain" description="Cytochrome c" evidence="9">
    <location>
        <begin position="16"/>
        <end position="108"/>
    </location>
</feature>
<dbReference type="SUPFAM" id="SSF46626">
    <property type="entry name" value="Cytochrome c"/>
    <property type="match status" value="1"/>
</dbReference>
<accession>A0ABS5DSN2</accession>
<feature type="compositionally biased region" description="Basic and acidic residues" evidence="7">
    <location>
        <begin position="133"/>
        <end position="142"/>
    </location>
</feature>
<comment type="caution">
    <text evidence="10">The sequence shown here is derived from an EMBL/GenBank/DDBJ whole genome shotgun (WGS) entry which is preliminary data.</text>
</comment>
<reference evidence="10 11" key="1">
    <citation type="submission" date="2021-04" db="EMBL/GenBank/DDBJ databases">
        <title>The genome sequence of type strain Ideonella paludis KCTC 32238.</title>
        <authorList>
            <person name="Liu Y."/>
        </authorList>
    </citation>
    <scope>NUCLEOTIDE SEQUENCE [LARGE SCALE GENOMIC DNA]</scope>
    <source>
        <strain evidence="10 11">KCTC 32238</strain>
    </source>
</reference>
<dbReference type="PRINTS" id="PR00605">
    <property type="entry name" value="CYTCHROMECIC"/>
</dbReference>
<sequence length="142" mass="14705">MKLVVALLLLTSGLAQAAPEGSALYAQHCATCHQADGSGTVGLAPSLKGEHWARLGADRSYMAGVLQHGLSGPIMVNGQRFIGSMPAFAGQLDDAQLAAVATHVMSLQGRPGEAYTAAELKAARDAGGSPPQSRERRTQLLK</sequence>
<organism evidence="10 11">
    <name type="scientific">Ideonella paludis</name>
    <dbReference type="NCBI Taxonomy" id="1233411"/>
    <lineage>
        <taxon>Bacteria</taxon>
        <taxon>Pseudomonadati</taxon>
        <taxon>Pseudomonadota</taxon>
        <taxon>Betaproteobacteria</taxon>
        <taxon>Burkholderiales</taxon>
        <taxon>Sphaerotilaceae</taxon>
        <taxon>Ideonella</taxon>
    </lineage>
</organism>
<dbReference type="InterPro" id="IPR009056">
    <property type="entry name" value="Cyt_c-like_dom"/>
</dbReference>
<dbReference type="PANTHER" id="PTHR35008">
    <property type="entry name" value="BLL4482 PROTEIN-RELATED"/>
    <property type="match status" value="1"/>
</dbReference>
<feature type="signal peptide" evidence="8">
    <location>
        <begin position="1"/>
        <end position="17"/>
    </location>
</feature>
<dbReference type="PROSITE" id="PS51007">
    <property type="entry name" value="CYTC"/>
    <property type="match status" value="1"/>
</dbReference>
<evidence type="ECO:0000256" key="4">
    <source>
        <dbReference type="ARBA" id="ARBA00022982"/>
    </source>
</evidence>
<keyword evidence="1" id="KW-0813">Transport</keyword>
<evidence type="ECO:0000256" key="7">
    <source>
        <dbReference type="SAM" id="MobiDB-lite"/>
    </source>
</evidence>
<evidence type="ECO:0000259" key="9">
    <source>
        <dbReference type="PROSITE" id="PS51007"/>
    </source>
</evidence>
<dbReference type="Proteomes" id="UP000672097">
    <property type="component" value="Unassembled WGS sequence"/>
</dbReference>
<evidence type="ECO:0000313" key="11">
    <source>
        <dbReference type="Proteomes" id="UP000672097"/>
    </source>
</evidence>
<dbReference type="InterPro" id="IPR051459">
    <property type="entry name" value="Cytochrome_c-type_DH"/>
</dbReference>
<dbReference type="EMBL" id="JAGQDG010000001">
    <property type="protein sequence ID" value="MBQ0934110.1"/>
    <property type="molecule type" value="Genomic_DNA"/>
</dbReference>
<evidence type="ECO:0000313" key="10">
    <source>
        <dbReference type="EMBL" id="MBQ0934110.1"/>
    </source>
</evidence>